<reference evidence="2" key="1">
    <citation type="submission" date="2014-12" db="EMBL/GenBank/DDBJ databases">
        <title>The draft genome of the Tatumella morbirosei type strain, LMG23360T isolated from pineapple rot.</title>
        <authorList>
            <person name="Smits T.H."/>
            <person name="Palmer M."/>
            <person name="Venter S.N."/>
            <person name="Duffy B."/>
            <person name="Steenkamp E.T."/>
            <person name="Chan W.Y."/>
            <person name="Coutinho T.A."/>
            <person name="Coetzee M.P."/>
            <person name="De Maayer P."/>
        </authorList>
    </citation>
    <scope>NUCLEOTIDE SEQUENCE [LARGE SCALE GENOMIC DNA]</scope>
    <source>
        <strain evidence="2">LMG 23360</strain>
    </source>
</reference>
<organism evidence="2 3">
    <name type="scientific">Tatumella morbirosei</name>
    <dbReference type="NCBI Taxonomy" id="642227"/>
    <lineage>
        <taxon>Bacteria</taxon>
        <taxon>Pseudomonadati</taxon>
        <taxon>Pseudomonadota</taxon>
        <taxon>Gammaproteobacteria</taxon>
        <taxon>Enterobacterales</taxon>
        <taxon>Erwiniaceae</taxon>
        <taxon>Tatumella</taxon>
    </lineage>
</organism>
<dbReference type="EMBL" id="JPKR02000005">
    <property type="protein sequence ID" value="KKA63533.1"/>
    <property type="molecule type" value="Genomic_DNA"/>
</dbReference>
<comment type="caution">
    <text evidence="2">The sequence shown here is derived from an EMBL/GenBank/DDBJ whole genome shotgun (WGS) entry which is preliminary data.</text>
</comment>
<keyword evidence="3" id="KW-1185">Reference proteome</keyword>
<gene>
    <name evidence="2" type="ORF">HA49_23315</name>
</gene>
<dbReference type="Proteomes" id="UP000029577">
    <property type="component" value="Unassembled WGS sequence"/>
</dbReference>
<accession>A0A0F5BUV9</accession>
<protein>
    <submittedName>
        <fullName evidence="2">Uncharacterized protein</fullName>
    </submittedName>
</protein>
<name>A0A0F5BUV9_9GAMM</name>
<sequence>MFFENKTMIIFTLYRAIPFLYFFYCLFYSLCYLVRVEDDYLAGIIFLLKGINMNKFFYAFLCY</sequence>
<keyword evidence="1" id="KW-0472">Membrane</keyword>
<feature type="transmembrane region" description="Helical" evidence="1">
    <location>
        <begin position="12"/>
        <end position="35"/>
    </location>
</feature>
<evidence type="ECO:0000313" key="2">
    <source>
        <dbReference type="EMBL" id="KKA63533.1"/>
    </source>
</evidence>
<proteinExistence type="predicted"/>
<dbReference type="AlphaFoldDB" id="A0A0F5BUV9"/>
<evidence type="ECO:0000256" key="1">
    <source>
        <dbReference type="SAM" id="Phobius"/>
    </source>
</evidence>
<keyword evidence="1" id="KW-0812">Transmembrane</keyword>
<feature type="transmembrane region" description="Helical" evidence="1">
    <location>
        <begin position="41"/>
        <end position="61"/>
    </location>
</feature>
<dbReference type="STRING" id="642227.HA49_23315"/>
<keyword evidence="1" id="KW-1133">Transmembrane helix</keyword>
<evidence type="ECO:0000313" key="3">
    <source>
        <dbReference type="Proteomes" id="UP000029577"/>
    </source>
</evidence>